<dbReference type="Proteomes" id="UP001055879">
    <property type="component" value="Linkage Group LG04"/>
</dbReference>
<comment type="caution">
    <text evidence="1">The sequence shown here is derived from an EMBL/GenBank/DDBJ whole genome shotgun (WGS) entry which is preliminary data.</text>
</comment>
<accession>A0ACB9CMS3</accession>
<reference evidence="2" key="1">
    <citation type="journal article" date="2022" name="Mol. Ecol. Resour.">
        <title>The genomes of chicory, endive, great burdock and yacon provide insights into Asteraceae palaeo-polyploidization history and plant inulin production.</title>
        <authorList>
            <person name="Fan W."/>
            <person name="Wang S."/>
            <person name="Wang H."/>
            <person name="Wang A."/>
            <person name="Jiang F."/>
            <person name="Liu H."/>
            <person name="Zhao H."/>
            <person name="Xu D."/>
            <person name="Zhang Y."/>
        </authorList>
    </citation>
    <scope>NUCLEOTIDE SEQUENCE [LARGE SCALE GENOMIC DNA]</scope>
    <source>
        <strain evidence="2">cv. Niubang</strain>
    </source>
</reference>
<protein>
    <submittedName>
        <fullName evidence="1">Uncharacterized protein</fullName>
    </submittedName>
</protein>
<gene>
    <name evidence="1" type="ORF">L6452_15039</name>
</gene>
<dbReference type="EMBL" id="CM042050">
    <property type="protein sequence ID" value="KAI3735538.1"/>
    <property type="molecule type" value="Genomic_DNA"/>
</dbReference>
<proteinExistence type="predicted"/>
<evidence type="ECO:0000313" key="2">
    <source>
        <dbReference type="Proteomes" id="UP001055879"/>
    </source>
</evidence>
<evidence type="ECO:0000313" key="1">
    <source>
        <dbReference type="EMBL" id="KAI3735538.1"/>
    </source>
</evidence>
<organism evidence="1 2">
    <name type="scientific">Arctium lappa</name>
    <name type="common">Greater burdock</name>
    <name type="synonym">Lappa major</name>
    <dbReference type="NCBI Taxonomy" id="4217"/>
    <lineage>
        <taxon>Eukaryota</taxon>
        <taxon>Viridiplantae</taxon>
        <taxon>Streptophyta</taxon>
        <taxon>Embryophyta</taxon>
        <taxon>Tracheophyta</taxon>
        <taxon>Spermatophyta</taxon>
        <taxon>Magnoliopsida</taxon>
        <taxon>eudicotyledons</taxon>
        <taxon>Gunneridae</taxon>
        <taxon>Pentapetalae</taxon>
        <taxon>asterids</taxon>
        <taxon>campanulids</taxon>
        <taxon>Asterales</taxon>
        <taxon>Asteraceae</taxon>
        <taxon>Carduoideae</taxon>
        <taxon>Cardueae</taxon>
        <taxon>Arctiinae</taxon>
        <taxon>Arctium</taxon>
    </lineage>
</organism>
<reference evidence="1 2" key="2">
    <citation type="journal article" date="2022" name="Mol. Ecol. Resour.">
        <title>The genomes of chicory, endive, great burdock and yacon provide insights into Asteraceae paleo-polyploidization history and plant inulin production.</title>
        <authorList>
            <person name="Fan W."/>
            <person name="Wang S."/>
            <person name="Wang H."/>
            <person name="Wang A."/>
            <person name="Jiang F."/>
            <person name="Liu H."/>
            <person name="Zhao H."/>
            <person name="Xu D."/>
            <person name="Zhang Y."/>
        </authorList>
    </citation>
    <scope>NUCLEOTIDE SEQUENCE [LARGE SCALE GENOMIC DNA]</scope>
    <source>
        <strain evidence="2">cv. Niubang</strain>
    </source>
</reference>
<sequence length="85" mass="9343">MMLMGYLLAGATNVIFYDGLSPLVKEKWDHLFEDDMAIGESCLAPLLTPEDVDQSVSQVDEIQDKEGGIQDKEGGIDDAYNDCSQ</sequence>
<keyword evidence="2" id="KW-1185">Reference proteome</keyword>
<name>A0ACB9CMS3_ARCLA</name>